<dbReference type="SUPFAM" id="SSF51735">
    <property type="entry name" value="NAD(P)-binding Rossmann-fold domains"/>
    <property type="match status" value="1"/>
</dbReference>
<name>A0A1G1Z744_9BACT</name>
<dbReference type="GO" id="GO:0008720">
    <property type="term" value="F:D-lactate dehydrogenase (NAD+) activity"/>
    <property type="evidence" value="ECO:0007669"/>
    <property type="project" value="TreeGrafter"/>
</dbReference>
<dbReference type="InterPro" id="IPR006140">
    <property type="entry name" value="D-isomer_DH_NAD-bd"/>
</dbReference>
<dbReference type="SUPFAM" id="SSF52283">
    <property type="entry name" value="Formate/glycerate dehydrogenase catalytic domain-like"/>
    <property type="match status" value="1"/>
</dbReference>
<dbReference type="PROSITE" id="PS00670">
    <property type="entry name" value="D_2_HYDROXYACID_DH_2"/>
    <property type="match status" value="1"/>
</dbReference>
<evidence type="ECO:0008006" key="9">
    <source>
        <dbReference type="Google" id="ProtNLM"/>
    </source>
</evidence>
<reference evidence="7 8" key="1">
    <citation type="journal article" date="2016" name="Nat. Commun.">
        <title>Thousands of microbial genomes shed light on interconnected biogeochemical processes in an aquifer system.</title>
        <authorList>
            <person name="Anantharaman K."/>
            <person name="Brown C.T."/>
            <person name="Hug L.A."/>
            <person name="Sharon I."/>
            <person name="Castelle C.J."/>
            <person name="Probst A.J."/>
            <person name="Thomas B.C."/>
            <person name="Singh A."/>
            <person name="Wilkins M.J."/>
            <person name="Karaoz U."/>
            <person name="Brodie E.L."/>
            <person name="Williams K.H."/>
            <person name="Hubbard S.S."/>
            <person name="Banfield J.F."/>
        </authorList>
    </citation>
    <scope>NUCLEOTIDE SEQUENCE [LARGE SCALE GENOMIC DNA]</scope>
</reference>
<evidence type="ECO:0000313" key="8">
    <source>
        <dbReference type="Proteomes" id="UP000176544"/>
    </source>
</evidence>
<sequence>MKIGFFGMSEYEESVINKRLPDHEIVLDAQQIDEDSLPGRNDFDILSVFVNSKIGEKEIAHFPNLKFINTGSTGYDHIDADAVKRAGILASYVPGYGENTVAEFTFGLILNLARKIYPAIDRIKETGSFSLEGLRGFELKGKTIGIVGTGRIGRQVGEIASGFEMKIIAADPYPNKEFEKKLQAEYLPLEELLGRADIITLHCPYNKDTHHLINAKNIKNIKRGAFLVNTARGGVVETEALVKALKDGTIGGAGLDVLEEEGDIKDELNFLASPHPYEKELKNVLYDHVLMQMPNVLVTPHNAFNTDEALLEILATTLANIEAFINGKPINLIPGVK</sequence>
<dbReference type="InterPro" id="IPR058205">
    <property type="entry name" value="D-LDH-like"/>
</dbReference>
<evidence type="ECO:0000256" key="4">
    <source>
        <dbReference type="RuleBase" id="RU003719"/>
    </source>
</evidence>
<dbReference type="Pfam" id="PF00389">
    <property type="entry name" value="2-Hacid_dh"/>
    <property type="match status" value="1"/>
</dbReference>
<dbReference type="GO" id="GO:0051287">
    <property type="term" value="F:NAD binding"/>
    <property type="evidence" value="ECO:0007669"/>
    <property type="project" value="InterPro"/>
</dbReference>
<evidence type="ECO:0000256" key="2">
    <source>
        <dbReference type="ARBA" id="ARBA00023002"/>
    </source>
</evidence>
<dbReference type="PANTHER" id="PTHR43026">
    <property type="entry name" value="2-HYDROXYACID DEHYDROGENASE HOMOLOG 1-RELATED"/>
    <property type="match status" value="1"/>
</dbReference>
<feature type="domain" description="D-isomer specific 2-hydroxyacid dehydrogenase catalytic" evidence="5">
    <location>
        <begin position="14"/>
        <end position="330"/>
    </location>
</feature>
<dbReference type="PANTHER" id="PTHR43026:SF1">
    <property type="entry name" value="2-HYDROXYACID DEHYDROGENASE HOMOLOG 1-RELATED"/>
    <property type="match status" value="1"/>
</dbReference>
<evidence type="ECO:0000256" key="1">
    <source>
        <dbReference type="ARBA" id="ARBA00005854"/>
    </source>
</evidence>
<dbReference type="EMBL" id="MHJA01000032">
    <property type="protein sequence ID" value="OGY60452.1"/>
    <property type="molecule type" value="Genomic_DNA"/>
</dbReference>
<dbReference type="Gene3D" id="3.40.50.720">
    <property type="entry name" value="NAD(P)-binding Rossmann-like Domain"/>
    <property type="match status" value="2"/>
</dbReference>
<keyword evidence="2 4" id="KW-0560">Oxidoreductase</keyword>
<dbReference type="Proteomes" id="UP000176544">
    <property type="component" value="Unassembled WGS sequence"/>
</dbReference>
<proteinExistence type="inferred from homology"/>
<evidence type="ECO:0000256" key="3">
    <source>
        <dbReference type="ARBA" id="ARBA00023027"/>
    </source>
</evidence>
<dbReference type="InterPro" id="IPR029753">
    <property type="entry name" value="D-isomer_DH_CS"/>
</dbReference>
<evidence type="ECO:0000259" key="6">
    <source>
        <dbReference type="Pfam" id="PF02826"/>
    </source>
</evidence>
<organism evidence="7 8">
    <name type="scientific">Candidatus Colwellbacteria bacterium RIFCSPLOWO2_02_FULL_45_11</name>
    <dbReference type="NCBI Taxonomy" id="1797692"/>
    <lineage>
        <taxon>Bacteria</taxon>
        <taxon>Candidatus Colwelliibacteriota</taxon>
    </lineage>
</organism>
<dbReference type="Pfam" id="PF02826">
    <property type="entry name" value="2-Hacid_dh_C"/>
    <property type="match status" value="1"/>
</dbReference>
<evidence type="ECO:0000259" key="5">
    <source>
        <dbReference type="Pfam" id="PF00389"/>
    </source>
</evidence>
<dbReference type="STRING" id="1797692.A3I33_02560"/>
<comment type="similarity">
    <text evidence="1 4">Belongs to the D-isomer specific 2-hydroxyacid dehydrogenase family.</text>
</comment>
<keyword evidence="3" id="KW-0520">NAD</keyword>
<comment type="caution">
    <text evidence="7">The sequence shown here is derived from an EMBL/GenBank/DDBJ whole genome shotgun (WGS) entry which is preliminary data.</text>
</comment>
<evidence type="ECO:0000313" key="7">
    <source>
        <dbReference type="EMBL" id="OGY60452.1"/>
    </source>
</evidence>
<dbReference type="InterPro" id="IPR036291">
    <property type="entry name" value="NAD(P)-bd_dom_sf"/>
</dbReference>
<feature type="domain" description="D-isomer specific 2-hydroxyacid dehydrogenase NAD-binding" evidence="6">
    <location>
        <begin position="106"/>
        <end position="303"/>
    </location>
</feature>
<dbReference type="FunFam" id="3.40.50.720:FF:000203">
    <property type="entry name" value="D-3-phosphoglycerate dehydrogenase (SerA)"/>
    <property type="match status" value="1"/>
</dbReference>
<accession>A0A1G1Z744</accession>
<gene>
    <name evidence="7" type="ORF">A3I33_02560</name>
</gene>
<protein>
    <recommendedName>
        <fullName evidence="9">Hydroxyacid dehydrogenase</fullName>
    </recommendedName>
</protein>
<dbReference type="InterPro" id="IPR006139">
    <property type="entry name" value="D-isomer_2_OHA_DH_cat_dom"/>
</dbReference>
<dbReference type="AlphaFoldDB" id="A0A1G1Z744"/>